<dbReference type="OrthoDB" id="1150003at2"/>
<evidence type="ECO:0000313" key="4">
    <source>
        <dbReference type="Proteomes" id="UP000198940"/>
    </source>
</evidence>
<protein>
    <recommendedName>
        <fullName evidence="5">PKD domain-containing protein</fullName>
    </recommendedName>
</protein>
<proteinExistence type="predicted"/>
<dbReference type="Proteomes" id="UP000184031">
    <property type="component" value="Unassembled WGS sequence"/>
</dbReference>
<comment type="caution">
    <text evidence="2">The sequence shown here is derived from an EMBL/GenBank/DDBJ whole genome shotgun (WGS) entry which is preliminary data.</text>
</comment>
<accession>A0A1M7ARN1</accession>
<dbReference type="EMBL" id="FOKU01000009">
    <property type="protein sequence ID" value="SFC35478.1"/>
    <property type="molecule type" value="Genomic_DNA"/>
</dbReference>
<dbReference type="STRING" id="1055723.SAMN05216293_3515"/>
<dbReference type="Proteomes" id="UP000198940">
    <property type="component" value="Unassembled WGS sequence"/>
</dbReference>
<dbReference type="SUPFAM" id="SSF49785">
    <property type="entry name" value="Galactose-binding domain-like"/>
    <property type="match status" value="1"/>
</dbReference>
<evidence type="ECO:0000313" key="2">
    <source>
        <dbReference type="EMBL" id="SHL45404.1"/>
    </source>
</evidence>
<reference evidence="2 3" key="1">
    <citation type="submission" date="2016-11" db="EMBL/GenBank/DDBJ databases">
        <authorList>
            <person name="Varghese N."/>
            <person name="Submissions S."/>
        </authorList>
    </citation>
    <scope>NUCLEOTIDE SEQUENCE [LARGE SCALE GENOMIC DNA]</scope>
    <source>
        <strain evidence="2 3">CGMCC 1.12174</strain>
        <strain evidence="1 4">DSM 26351</strain>
    </source>
</reference>
<dbReference type="InterPro" id="IPR008979">
    <property type="entry name" value="Galactose-bd-like_sf"/>
</dbReference>
<evidence type="ECO:0008006" key="5">
    <source>
        <dbReference type="Google" id="ProtNLM"/>
    </source>
</evidence>
<dbReference type="Gene3D" id="2.60.120.260">
    <property type="entry name" value="Galactose-binding domain-like"/>
    <property type="match status" value="1"/>
</dbReference>
<evidence type="ECO:0000313" key="1">
    <source>
        <dbReference type="EMBL" id="SFC35478.1"/>
    </source>
</evidence>
<evidence type="ECO:0000313" key="3">
    <source>
        <dbReference type="Proteomes" id="UP000184031"/>
    </source>
</evidence>
<dbReference type="PROSITE" id="PS51257">
    <property type="entry name" value="PROKAR_LIPOPROTEIN"/>
    <property type="match status" value="1"/>
</dbReference>
<gene>
    <name evidence="1" type="ORF">SAMN04487891_109142</name>
    <name evidence="2" type="ORF">SAMN05216293_3515</name>
</gene>
<keyword evidence="4" id="KW-1185">Reference proteome</keyword>
<name>A0A1M7ARN1_9FLAO</name>
<sequence length="286" mass="30242">MSLKYKITSKYRLIILVIFGMIALTSCTPEDSFGNNGLTDTHVDASFTITPVEGQANRYVLKAQTTNVIASKWNIGEGIFQGKSTEEIFLPDAGSYTITHIAIGRGGSTISSSQELVVEESDPNAGNLVVGGKFETDEDIAQWTILSISASGANWTFGSGSATITASDWNQQGLFQAIEVQGGKNYTVDMSVQGEGSVDTWFEVYVSTTAPVQGSDYSADGTKIGLNTWNGCGNAPFSGKLSQLSCAGEGNMVSFDTDTTVYLVIKCGGGNVGAITIDNVELRGTN</sequence>
<organism evidence="2 3">
    <name type="scientific">Flagellimonas taeanensis</name>
    <dbReference type="NCBI Taxonomy" id="1005926"/>
    <lineage>
        <taxon>Bacteria</taxon>
        <taxon>Pseudomonadati</taxon>
        <taxon>Bacteroidota</taxon>
        <taxon>Flavobacteriia</taxon>
        <taxon>Flavobacteriales</taxon>
        <taxon>Flavobacteriaceae</taxon>
        <taxon>Flagellimonas</taxon>
    </lineage>
</organism>
<dbReference type="RefSeq" id="WP_072882197.1">
    <property type="nucleotide sequence ID" value="NZ_FOKU01000009.1"/>
</dbReference>
<dbReference type="AlphaFoldDB" id="A0A1M7ARN1"/>
<dbReference type="EMBL" id="FRAT01000010">
    <property type="protein sequence ID" value="SHL45404.1"/>
    <property type="molecule type" value="Genomic_DNA"/>
</dbReference>